<dbReference type="InterPro" id="IPR051330">
    <property type="entry name" value="Phosphatase_reg/MetRdx"/>
</dbReference>
<comment type="similarity">
    <text evidence="1">Belongs to the TIP41 family.</text>
</comment>
<gene>
    <name evidence="3" type="primary">tiprl</name>
    <name evidence="3" type="ORF">EVAR_4380_1</name>
</gene>
<evidence type="ECO:0000313" key="3">
    <source>
        <dbReference type="EMBL" id="GBP06936.1"/>
    </source>
</evidence>
<dbReference type="GO" id="GO:0005829">
    <property type="term" value="C:cytosol"/>
    <property type="evidence" value="ECO:0007669"/>
    <property type="project" value="TreeGrafter"/>
</dbReference>
<dbReference type="STRING" id="151549.A0A4C1SYA1"/>
<proteinExistence type="inferred from homology"/>
<accession>A0A4C1SYA1</accession>
<evidence type="ECO:0000256" key="2">
    <source>
        <dbReference type="ARBA" id="ARBA00018951"/>
    </source>
</evidence>
<keyword evidence="4" id="KW-1185">Reference proteome</keyword>
<evidence type="ECO:0000256" key="1">
    <source>
        <dbReference type="ARBA" id="ARBA00006658"/>
    </source>
</evidence>
<dbReference type="InterPro" id="IPR007303">
    <property type="entry name" value="TIP41-like"/>
</dbReference>
<comment type="caution">
    <text evidence="3">The sequence shown here is derived from an EMBL/GenBank/DDBJ whole genome shotgun (WGS) entry which is preliminary data.</text>
</comment>
<dbReference type="EMBL" id="BGZK01000024">
    <property type="protein sequence ID" value="GBP06936.1"/>
    <property type="molecule type" value="Genomic_DNA"/>
</dbReference>
<name>A0A4C1SYA1_EUMVA</name>
<evidence type="ECO:0000313" key="4">
    <source>
        <dbReference type="Proteomes" id="UP000299102"/>
    </source>
</evidence>
<reference evidence="3 4" key="1">
    <citation type="journal article" date="2019" name="Commun. Biol.">
        <title>The bagworm genome reveals a unique fibroin gene that provides high tensile strength.</title>
        <authorList>
            <person name="Kono N."/>
            <person name="Nakamura H."/>
            <person name="Ohtoshi R."/>
            <person name="Tomita M."/>
            <person name="Numata K."/>
            <person name="Arakawa K."/>
        </authorList>
    </citation>
    <scope>NUCLEOTIDE SEQUENCE [LARGE SCALE GENOMIC DNA]</scope>
</reference>
<dbReference type="AlphaFoldDB" id="A0A4C1SYA1"/>
<dbReference type="GO" id="GO:0031929">
    <property type="term" value="P:TOR signaling"/>
    <property type="evidence" value="ECO:0007669"/>
    <property type="project" value="TreeGrafter"/>
</dbReference>
<dbReference type="Pfam" id="PF04176">
    <property type="entry name" value="TIP41"/>
    <property type="match status" value="1"/>
</dbReference>
<organism evidence="3 4">
    <name type="scientific">Eumeta variegata</name>
    <name type="common">Bagworm moth</name>
    <name type="synonym">Eumeta japonica</name>
    <dbReference type="NCBI Taxonomy" id="151549"/>
    <lineage>
        <taxon>Eukaryota</taxon>
        <taxon>Metazoa</taxon>
        <taxon>Ecdysozoa</taxon>
        <taxon>Arthropoda</taxon>
        <taxon>Hexapoda</taxon>
        <taxon>Insecta</taxon>
        <taxon>Pterygota</taxon>
        <taxon>Neoptera</taxon>
        <taxon>Endopterygota</taxon>
        <taxon>Lepidoptera</taxon>
        <taxon>Glossata</taxon>
        <taxon>Ditrysia</taxon>
        <taxon>Tineoidea</taxon>
        <taxon>Psychidae</taxon>
        <taxon>Oiketicinae</taxon>
        <taxon>Eumeta</taxon>
    </lineage>
</organism>
<dbReference type="OrthoDB" id="10253878at2759"/>
<sequence length="286" mass="32479">MLKANSQSIDFGPWHISYEVSRILPSVCSTKVVCDRDDGQFCEYCRYCKELVIPHFPDMVFPKNILSLNHKGGSKIVFSPLDALKGVANTVEAIEVACAGAWQESRPDAEKLKKTFDWTFSTDYKGTLSDNIIVESTNENINIELLKQRDQILFYHDLTLFEDELHDHGISKLSVKIIGRDRDPCIWWAANWQRAPLAGRREMARGSRKARRSMIKANLTQAFADDVVLMFFGQSTSSVEEDANQGLAHINCWGVKNKMRFMPSKTNSMVVIRKLNYDGPVVHMNA</sequence>
<dbReference type="PANTHER" id="PTHR21021">
    <property type="entry name" value="GAF/PUTATIVE CYTOSKELETAL PROTEIN"/>
    <property type="match status" value="1"/>
</dbReference>
<dbReference type="Proteomes" id="UP000299102">
    <property type="component" value="Unassembled WGS sequence"/>
</dbReference>
<protein>
    <recommendedName>
        <fullName evidence="2">TIP41-like protein</fullName>
    </recommendedName>
</protein>
<dbReference type="PANTHER" id="PTHR21021:SF16">
    <property type="entry name" value="TIP41-LIKE PROTEIN"/>
    <property type="match status" value="1"/>
</dbReference>